<dbReference type="PANTHER" id="PTHR43685:SF13">
    <property type="entry name" value="O ANTIGEN BIOSYNTHESIS RHAMNOSYLTRANSFERASE RFBN"/>
    <property type="match status" value="1"/>
</dbReference>
<organism evidence="2 3">
    <name type="scientific">Magnetococcus marinus (strain ATCC BAA-1437 / JCM 17883 / MC-1)</name>
    <dbReference type="NCBI Taxonomy" id="156889"/>
    <lineage>
        <taxon>Bacteria</taxon>
        <taxon>Pseudomonadati</taxon>
        <taxon>Pseudomonadota</taxon>
        <taxon>Magnetococcia</taxon>
        <taxon>Magnetococcales</taxon>
        <taxon>Magnetococcaceae</taxon>
        <taxon>Magnetococcus</taxon>
    </lineage>
</organism>
<dbReference type="InterPro" id="IPR001173">
    <property type="entry name" value="Glyco_trans_2-like"/>
</dbReference>
<dbReference type="InterPro" id="IPR029044">
    <property type="entry name" value="Nucleotide-diphossugar_trans"/>
</dbReference>
<dbReference type="CDD" id="cd00761">
    <property type="entry name" value="Glyco_tranf_GTA_type"/>
    <property type="match status" value="1"/>
</dbReference>
<reference evidence="2 3" key="2">
    <citation type="journal article" date="2012" name="Int. J. Syst. Evol. Microbiol.">
        <title>Magnetococcus marinus gen. nov., sp. nov., a marine, magnetotactic bacterium that represents a novel lineage (Magnetococcaceae fam. nov.; Magnetococcales ord. nov.) at the base of the Alphaproteobacteria.</title>
        <authorList>
            <person name="Bazylinski D.A."/>
            <person name="Williams T.J."/>
            <person name="Lefevre C.T."/>
            <person name="Berg R.J."/>
            <person name="Zhang C.L."/>
            <person name="Bowser S.S."/>
            <person name="Dean A.J."/>
            <person name="Beveridge T.J."/>
        </authorList>
    </citation>
    <scope>NUCLEOTIDE SEQUENCE [LARGE SCALE GENOMIC DNA]</scope>
    <source>
        <strain evidence="3">ATCC BAA-1437 / JCM 17883 / MC-1</strain>
    </source>
</reference>
<gene>
    <name evidence="2" type="ordered locus">Mmc1_2444</name>
</gene>
<dbReference type="HOGENOM" id="CLU_868192_0_0_5"/>
<accession>A0LAF1</accession>
<dbReference type="STRING" id="156889.Mmc1_2444"/>
<dbReference type="OrthoDB" id="9794124at2"/>
<dbReference type="eggNOG" id="COG1216">
    <property type="taxonomic scope" value="Bacteria"/>
</dbReference>
<dbReference type="Gene3D" id="3.90.550.10">
    <property type="entry name" value="Spore Coat Polysaccharide Biosynthesis Protein SpsA, Chain A"/>
    <property type="match status" value="1"/>
</dbReference>
<dbReference type="Proteomes" id="UP000002586">
    <property type="component" value="Chromosome"/>
</dbReference>
<dbReference type="PANTHER" id="PTHR43685">
    <property type="entry name" value="GLYCOSYLTRANSFERASE"/>
    <property type="match status" value="1"/>
</dbReference>
<reference evidence="3" key="1">
    <citation type="journal article" date="2009" name="Appl. Environ. Microbiol.">
        <title>Complete genome sequence of the chemolithoautotrophic marine magnetotactic coccus strain MC-1.</title>
        <authorList>
            <person name="Schubbe S."/>
            <person name="Williams T.J."/>
            <person name="Xie G."/>
            <person name="Kiss H.E."/>
            <person name="Brettin T.S."/>
            <person name="Martinez D."/>
            <person name="Ross C.A."/>
            <person name="Schuler D."/>
            <person name="Cox B.L."/>
            <person name="Nealson K.H."/>
            <person name="Bazylinski D.A."/>
        </authorList>
    </citation>
    <scope>NUCLEOTIDE SEQUENCE [LARGE SCALE GENOMIC DNA]</scope>
    <source>
        <strain evidence="3">ATCC BAA-1437 / JCM 17883 / MC-1</strain>
    </source>
</reference>
<dbReference type="Pfam" id="PF00535">
    <property type="entry name" value="Glycos_transf_2"/>
    <property type="match status" value="1"/>
</dbReference>
<evidence type="ECO:0000313" key="2">
    <source>
        <dbReference type="EMBL" id="ABK44944.1"/>
    </source>
</evidence>
<evidence type="ECO:0000259" key="1">
    <source>
        <dbReference type="Pfam" id="PF00535"/>
    </source>
</evidence>
<dbReference type="GO" id="GO:0044010">
    <property type="term" value="P:single-species biofilm formation"/>
    <property type="evidence" value="ECO:0007669"/>
    <property type="project" value="TreeGrafter"/>
</dbReference>
<dbReference type="RefSeq" id="WP_011714064.1">
    <property type="nucleotide sequence ID" value="NC_008576.1"/>
</dbReference>
<protein>
    <submittedName>
        <fullName evidence="2">Glycosyl transferase, family 2</fullName>
    </submittedName>
</protein>
<proteinExistence type="predicted"/>
<dbReference type="EMBL" id="CP000471">
    <property type="protein sequence ID" value="ABK44944.1"/>
    <property type="molecule type" value="Genomic_DNA"/>
</dbReference>
<dbReference type="AlphaFoldDB" id="A0LAF1"/>
<sequence>MALTTVSVVIPVKNEADKLGACLQAILTQSHEVLEIIVIDSGSTDGTQDLAQRFAKVKLVQIEPAQFNHGATRNQAIAMTRGEFVLCTVGDAQAVDRFWIERLLAGFTDDAVVGVCGQQVVPHRADTNPVEWFRPQSIATSQRYQFVDADTFAAAPVEQRKAACSWDNVTALYRRQAIIETPFTTFPYGEDLLWAHAQLNMGRALVYQPSAQVYHYHLMNHQTTMKRTLVVLNLLYRVHGFVHAPYPWLLTTLRGWYTIWHRATGLTMRQRVFWSYSAVENNFSLYQSIKRFRKAVARGDGALDRLLQRYCGGAPPIPVK</sequence>
<keyword evidence="2" id="KW-0808">Transferase</keyword>
<keyword evidence="3" id="KW-1185">Reference proteome</keyword>
<dbReference type="KEGG" id="mgm:Mmc1_2444"/>
<name>A0LAF1_MAGMM</name>
<dbReference type="SUPFAM" id="SSF53448">
    <property type="entry name" value="Nucleotide-diphospho-sugar transferases"/>
    <property type="match status" value="1"/>
</dbReference>
<evidence type="ECO:0000313" key="3">
    <source>
        <dbReference type="Proteomes" id="UP000002586"/>
    </source>
</evidence>
<dbReference type="InterPro" id="IPR050834">
    <property type="entry name" value="Glycosyltransf_2"/>
</dbReference>
<dbReference type="CAZy" id="GT2">
    <property type="family name" value="Glycosyltransferase Family 2"/>
</dbReference>
<dbReference type="GO" id="GO:0016740">
    <property type="term" value="F:transferase activity"/>
    <property type="evidence" value="ECO:0007669"/>
    <property type="project" value="UniProtKB-KW"/>
</dbReference>
<feature type="domain" description="Glycosyltransferase 2-like" evidence="1">
    <location>
        <begin position="7"/>
        <end position="122"/>
    </location>
</feature>